<dbReference type="Proteomes" id="UP001642360">
    <property type="component" value="Unassembled WGS sequence"/>
</dbReference>
<evidence type="ECO:0000313" key="2">
    <source>
        <dbReference type="Proteomes" id="UP001642360"/>
    </source>
</evidence>
<keyword evidence="2" id="KW-1185">Reference proteome</keyword>
<organism evidence="1 2">
    <name type="scientific">Ilex paraguariensis</name>
    <name type="common">yerba mate</name>
    <dbReference type="NCBI Taxonomy" id="185542"/>
    <lineage>
        <taxon>Eukaryota</taxon>
        <taxon>Viridiplantae</taxon>
        <taxon>Streptophyta</taxon>
        <taxon>Embryophyta</taxon>
        <taxon>Tracheophyta</taxon>
        <taxon>Spermatophyta</taxon>
        <taxon>Magnoliopsida</taxon>
        <taxon>eudicotyledons</taxon>
        <taxon>Gunneridae</taxon>
        <taxon>Pentapetalae</taxon>
        <taxon>asterids</taxon>
        <taxon>campanulids</taxon>
        <taxon>Aquifoliales</taxon>
        <taxon>Aquifoliaceae</taxon>
        <taxon>Ilex</taxon>
    </lineage>
</organism>
<dbReference type="AlphaFoldDB" id="A0ABC8V1U2"/>
<evidence type="ECO:0000313" key="1">
    <source>
        <dbReference type="EMBL" id="CAK9187311.1"/>
    </source>
</evidence>
<gene>
    <name evidence="1" type="ORF">ILEXP_LOCUS57826</name>
</gene>
<protein>
    <submittedName>
        <fullName evidence="1">Uncharacterized protein</fullName>
    </submittedName>
</protein>
<name>A0ABC8V1U2_9AQUA</name>
<accession>A0ABC8V1U2</accession>
<reference evidence="1 2" key="1">
    <citation type="submission" date="2024-02" db="EMBL/GenBank/DDBJ databases">
        <authorList>
            <person name="Vignale AGUSTIN F."/>
            <person name="Sosa J E."/>
            <person name="Modenutti C."/>
        </authorList>
    </citation>
    <scope>NUCLEOTIDE SEQUENCE [LARGE SCALE GENOMIC DNA]</scope>
</reference>
<proteinExistence type="predicted"/>
<sequence length="114" mass="13148">MANKASSTAEVSIITVLEACFNQLKYRVLAIIAEKMPQLNKLLVLKISVSYLRKSPKFIYVRFNFATSSAFQFYSFQMLHHEQKALTRHTFLTYLLILVSFDKPEPQSLTSHDT</sequence>
<comment type="caution">
    <text evidence="1">The sequence shown here is derived from an EMBL/GenBank/DDBJ whole genome shotgun (WGS) entry which is preliminary data.</text>
</comment>
<dbReference type="EMBL" id="CAUOFW020009902">
    <property type="protein sequence ID" value="CAK9187311.1"/>
    <property type="molecule type" value="Genomic_DNA"/>
</dbReference>